<dbReference type="Gene3D" id="3.40.50.150">
    <property type="entry name" value="Vaccinia Virus protein VP39"/>
    <property type="match status" value="1"/>
</dbReference>
<dbReference type="PIRSF" id="PIRSF004553">
    <property type="entry name" value="CHP00095"/>
    <property type="match status" value="1"/>
</dbReference>
<feature type="region of interest" description="Disordered" evidence="3">
    <location>
        <begin position="1"/>
        <end position="24"/>
    </location>
</feature>
<protein>
    <submittedName>
        <fullName evidence="4">16S rRNA (Guanine(966)-N(2))-methyltransferase RsmD</fullName>
        <ecNumber evidence="4">2.1.1.171</ecNumber>
    </submittedName>
</protein>
<keyword evidence="5" id="KW-1185">Reference proteome</keyword>
<keyword evidence="1 4" id="KW-0489">Methyltransferase</keyword>
<evidence type="ECO:0000256" key="3">
    <source>
        <dbReference type="SAM" id="MobiDB-lite"/>
    </source>
</evidence>
<dbReference type="InterPro" id="IPR029063">
    <property type="entry name" value="SAM-dependent_MTases_sf"/>
</dbReference>
<dbReference type="Proteomes" id="UP001431693">
    <property type="component" value="Unassembled WGS sequence"/>
</dbReference>
<dbReference type="InterPro" id="IPR004398">
    <property type="entry name" value="RNA_MeTrfase_RsmD"/>
</dbReference>
<organism evidence="4 5">
    <name type="scientific">Kribbibacterium absianum</name>
    <dbReference type="NCBI Taxonomy" id="3044210"/>
    <lineage>
        <taxon>Bacteria</taxon>
        <taxon>Bacillati</taxon>
        <taxon>Actinomycetota</taxon>
        <taxon>Coriobacteriia</taxon>
        <taxon>Coriobacteriales</taxon>
        <taxon>Kribbibacteriaceae</taxon>
        <taxon>Kribbibacterium</taxon>
    </lineage>
</organism>
<gene>
    <name evidence="4" type="primary">rsmD</name>
    <name evidence="4" type="ORF">QJ043_01840</name>
</gene>
<feature type="compositionally biased region" description="Basic and acidic residues" evidence="3">
    <location>
        <begin position="8"/>
        <end position="24"/>
    </location>
</feature>
<dbReference type="SUPFAM" id="SSF53335">
    <property type="entry name" value="S-adenosyl-L-methionine-dependent methyltransferases"/>
    <property type="match status" value="1"/>
</dbReference>
<accession>A0ABT6ZIE7</accession>
<evidence type="ECO:0000313" key="4">
    <source>
        <dbReference type="EMBL" id="MDJ1128826.1"/>
    </source>
</evidence>
<evidence type="ECO:0000256" key="2">
    <source>
        <dbReference type="ARBA" id="ARBA00022679"/>
    </source>
</evidence>
<evidence type="ECO:0000256" key="1">
    <source>
        <dbReference type="ARBA" id="ARBA00022603"/>
    </source>
</evidence>
<sequence>MRVAGGEWRGRPLKAPEGRDTRPTMDRTREAIGSMVASAFGLDLSRCSVLDAFAGSGAVGIELLSRGAAHGTFVEMDKRALAALKGNLQALGADRVASVVVGAAETRARRRLPGAPFDVVYLDPPYALDPELSMSVLSALDETCQLAEDVLVVHQRDAAVAPLAVDGFEPYRTKKHGASCIDLLRRAVPQED</sequence>
<name>A0ABT6ZIE7_9ACTN</name>
<dbReference type="PANTHER" id="PTHR43542:SF1">
    <property type="entry name" value="METHYLTRANSFERASE"/>
    <property type="match status" value="1"/>
</dbReference>
<dbReference type="NCBIfam" id="TIGR00095">
    <property type="entry name" value="16S rRNA (guanine(966)-N(2))-methyltransferase RsmD"/>
    <property type="match status" value="1"/>
</dbReference>
<dbReference type="EMBL" id="JASJEX010000001">
    <property type="protein sequence ID" value="MDJ1128826.1"/>
    <property type="molecule type" value="Genomic_DNA"/>
</dbReference>
<evidence type="ECO:0000313" key="5">
    <source>
        <dbReference type="Proteomes" id="UP001431693"/>
    </source>
</evidence>
<reference evidence="4" key="1">
    <citation type="submission" date="2023-05" db="EMBL/GenBank/DDBJ databases">
        <title>[olsenella] sp. nov., isolated from a pig farm feces dump.</title>
        <authorList>
            <person name="Chang Y.-H."/>
        </authorList>
    </citation>
    <scope>NUCLEOTIDE SEQUENCE</scope>
    <source>
        <strain evidence="4">YH-ols2217</strain>
    </source>
</reference>
<dbReference type="CDD" id="cd02440">
    <property type="entry name" value="AdoMet_MTases"/>
    <property type="match status" value="1"/>
</dbReference>
<keyword evidence="2 4" id="KW-0808">Transferase</keyword>
<dbReference type="RefSeq" id="WP_283712466.1">
    <property type="nucleotide sequence ID" value="NZ_JASJEW010000001.1"/>
</dbReference>
<comment type="caution">
    <text evidence="4">The sequence shown here is derived from an EMBL/GenBank/DDBJ whole genome shotgun (WGS) entry which is preliminary data.</text>
</comment>
<dbReference type="InterPro" id="IPR002052">
    <property type="entry name" value="DNA_methylase_N6_adenine_CS"/>
</dbReference>
<dbReference type="PROSITE" id="PS00092">
    <property type="entry name" value="N6_MTASE"/>
    <property type="match status" value="1"/>
</dbReference>
<dbReference type="Pfam" id="PF03602">
    <property type="entry name" value="Cons_hypoth95"/>
    <property type="match status" value="1"/>
</dbReference>
<dbReference type="PANTHER" id="PTHR43542">
    <property type="entry name" value="METHYLTRANSFERASE"/>
    <property type="match status" value="1"/>
</dbReference>
<dbReference type="EC" id="2.1.1.171" evidence="4"/>
<dbReference type="GO" id="GO:0052913">
    <property type="term" value="F:16S rRNA (guanine(966)-N(2))-methyltransferase activity"/>
    <property type="evidence" value="ECO:0007669"/>
    <property type="project" value="UniProtKB-EC"/>
</dbReference>
<proteinExistence type="predicted"/>